<comment type="function">
    <text evidence="8">Phosphorylation of dTMP to form dTDP in both de novo and salvage pathways of dTTP synthesis.</text>
</comment>
<dbReference type="GO" id="GO:0004798">
    <property type="term" value="F:dTMP kinase activity"/>
    <property type="evidence" value="ECO:0007669"/>
    <property type="project" value="UniProtKB-UniRule"/>
</dbReference>
<dbReference type="GO" id="GO:0006235">
    <property type="term" value="P:dTTP biosynthetic process"/>
    <property type="evidence" value="ECO:0007669"/>
    <property type="project" value="UniProtKB-UniRule"/>
</dbReference>
<evidence type="ECO:0000256" key="4">
    <source>
        <dbReference type="ARBA" id="ARBA00022741"/>
    </source>
</evidence>
<dbReference type="HAMAP" id="MF_00165">
    <property type="entry name" value="Thymidylate_kinase"/>
    <property type="match status" value="1"/>
</dbReference>
<comment type="catalytic activity">
    <reaction evidence="7 8">
        <text>dTMP + ATP = dTDP + ADP</text>
        <dbReference type="Rhea" id="RHEA:13517"/>
        <dbReference type="ChEBI" id="CHEBI:30616"/>
        <dbReference type="ChEBI" id="CHEBI:58369"/>
        <dbReference type="ChEBI" id="CHEBI:63528"/>
        <dbReference type="ChEBI" id="CHEBI:456216"/>
        <dbReference type="EC" id="2.7.4.9"/>
    </reaction>
</comment>
<protein>
    <recommendedName>
        <fullName evidence="8">Thymidylate kinase</fullName>
        <ecNumber evidence="8">2.7.4.9</ecNumber>
    </recommendedName>
    <alternativeName>
        <fullName evidence="8">dTMP kinase</fullName>
    </alternativeName>
</protein>
<proteinExistence type="inferred from homology"/>
<keyword evidence="2 8" id="KW-0808">Transferase</keyword>
<dbReference type="CDD" id="cd01672">
    <property type="entry name" value="TMPK"/>
    <property type="match status" value="1"/>
</dbReference>
<organism evidence="10 11">
    <name type="scientific">Helicobacter brantae</name>
    <dbReference type="NCBI Taxonomy" id="375927"/>
    <lineage>
        <taxon>Bacteria</taxon>
        <taxon>Pseudomonadati</taxon>
        <taxon>Campylobacterota</taxon>
        <taxon>Epsilonproteobacteria</taxon>
        <taxon>Campylobacterales</taxon>
        <taxon>Helicobacteraceae</taxon>
        <taxon>Helicobacter</taxon>
    </lineage>
</organism>
<evidence type="ECO:0000259" key="9">
    <source>
        <dbReference type="Pfam" id="PF02223"/>
    </source>
</evidence>
<dbReference type="RefSeq" id="WP_115568731.1">
    <property type="nucleotide sequence ID" value="NZ_NXLV01000001.1"/>
</dbReference>
<keyword evidence="4 8" id="KW-0547">Nucleotide-binding</keyword>
<feature type="binding site" evidence="8">
    <location>
        <begin position="7"/>
        <end position="14"/>
    </location>
    <ligand>
        <name>ATP</name>
        <dbReference type="ChEBI" id="CHEBI:30616"/>
    </ligand>
</feature>
<dbReference type="OrthoDB" id="9774907at2"/>
<dbReference type="InterPro" id="IPR018094">
    <property type="entry name" value="Thymidylate_kinase"/>
</dbReference>
<dbReference type="InterPro" id="IPR027417">
    <property type="entry name" value="P-loop_NTPase"/>
</dbReference>
<dbReference type="GO" id="GO:0005524">
    <property type="term" value="F:ATP binding"/>
    <property type="evidence" value="ECO:0007669"/>
    <property type="project" value="UniProtKB-UniRule"/>
</dbReference>
<comment type="caution">
    <text evidence="10">The sequence shown here is derived from an EMBL/GenBank/DDBJ whole genome shotgun (WGS) entry which is preliminary data.</text>
</comment>
<keyword evidence="3 8" id="KW-0545">Nucleotide biosynthesis</keyword>
<dbReference type="AlphaFoldDB" id="A0A3D8J5N2"/>
<comment type="similarity">
    <text evidence="1 8">Belongs to the thymidylate kinase family.</text>
</comment>
<dbReference type="Pfam" id="PF02223">
    <property type="entry name" value="Thymidylate_kin"/>
    <property type="match status" value="1"/>
</dbReference>
<evidence type="ECO:0000256" key="2">
    <source>
        <dbReference type="ARBA" id="ARBA00022679"/>
    </source>
</evidence>
<evidence type="ECO:0000256" key="5">
    <source>
        <dbReference type="ARBA" id="ARBA00022777"/>
    </source>
</evidence>
<keyword evidence="11" id="KW-1185">Reference proteome</keyword>
<keyword evidence="5 8" id="KW-0418">Kinase</keyword>
<name>A0A3D8J5N2_9HELI</name>
<dbReference type="GO" id="GO:0006227">
    <property type="term" value="P:dUDP biosynthetic process"/>
    <property type="evidence" value="ECO:0007669"/>
    <property type="project" value="TreeGrafter"/>
</dbReference>
<reference evidence="10 11" key="1">
    <citation type="submission" date="2018-04" db="EMBL/GenBank/DDBJ databases">
        <title>Novel Campyloabacter and Helicobacter Species and Strains.</title>
        <authorList>
            <person name="Mannion A.J."/>
            <person name="Shen Z."/>
            <person name="Fox J.G."/>
        </authorList>
    </citation>
    <scope>NUCLEOTIDE SEQUENCE [LARGE SCALE GENOMIC DNA]</scope>
    <source>
        <strain evidence="10 11">MIT 04-9366</strain>
    </source>
</reference>
<dbReference type="SUPFAM" id="SSF52540">
    <property type="entry name" value="P-loop containing nucleoside triphosphate hydrolases"/>
    <property type="match status" value="1"/>
</dbReference>
<gene>
    <name evidence="8" type="primary">tmk</name>
    <name evidence="10" type="ORF">CQA58_00410</name>
</gene>
<sequence length="188" mass="21296">MYVALEGIDTAGKSTQISLLKEAFPQGIFTLEPGGSKLGVRLREILLEGEFSLSSRAEFLLFLSDRAEHCSKVLLPNRDKLIISDRSLISGIAYAKSLPLEEVISLNLFATEGYKPDLVVLLELSKEELERRLGEKRQDSIELRGSEYLLEIQKRMIQACERLGVRLLRVDASLQREQIHNKIKKELN</sequence>
<dbReference type="InterPro" id="IPR039430">
    <property type="entry name" value="Thymidylate_kin-like_dom"/>
</dbReference>
<evidence type="ECO:0000313" key="11">
    <source>
        <dbReference type="Proteomes" id="UP000257045"/>
    </source>
</evidence>
<evidence type="ECO:0000256" key="7">
    <source>
        <dbReference type="ARBA" id="ARBA00048743"/>
    </source>
</evidence>
<evidence type="ECO:0000256" key="1">
    <source>
        <dbReference type="ARBA" id="ARBA00009776"/>
    </source>
</evidence>
<dbReference type="PANTHER" id="PTHR10344">
    <property type="entry name" value="THYMIDYLATE KINASE"/>
    <property type="match status" value="1"/>
</dbReference>
<dbReference type="GO" id="GO:0005829">
    <property type="term" value="C:cytosol"/>
    <property type="evidence" value="ECO:0007669"/>
    <property type="project" value="TreeGrafter"/>
</dbReference>
<accession>A0A3D8J5N2</accession>
<evidence type="ECO:0000256" key="3">
    <source>
        <dbReference type="ARBA" id="ARBA00022727"/>
    </source>
</evidence>
<dbReference type="Proteomes" id="UP000257045">
    <property type="component" value="Unassembled WGS sequence"/>
</dbReference>
<evidence type="ECO:0000256" key="6">
    <source>
        <dbReference type="ARBA" id="ARBA00022840"/>
    </source>
</evidence>
<feature type="domain" description="Thymidylate kinase-like" evidence="9">
    <location>
        <begin position="5"/>
        <end position="183"/>
    </location>
</feature>
<dbReference type="NCBIfam" id="TIGR00041">
    <property type="entry name" value="DTMP_kinase"/>
    <property type="match status" value="1"/>
</dbReference>
<dbReference type="PANTHER" id="PTHR10344:SF4">
    <property type="entry name" value="UMP-CMP KINASE 2, MITOCHONDRIAL"/>
    <property type="match status" value="1"/>
</dbReference>
<evidence type="ECO:0000313" key="10">
    <source>
        <dbReference type="EMBL" id="RDU72101.1"/>
    </source>
</evidence>
<dbReference type="GO" id="GO:0006233">
    <property type="term" value="P:dTDP biosynthetic process"/>
    <property type="evidence" value="ECO:0007669"/>
    <property type="project" value="InterPro"/>
</dbReference>
<dbReference type="EMBL" id="NXLV01000001">
    <property type="protein sequence ID" value="RDU72101.1"/>
    <property type="molecule type" value="Genomic_DNA"/>
</dbReference>
<evidence type="ECO:0000256" key="8">
    <source>
        <dbReference type="HAMAP-Rule" id="MF_00165"/>
    </source>
</evidence>
<dbReference type="EC" id="2.7.4.9" evidence="8"/>
<dbReference type="Gene3D" id="3.40.50.300">
    <property type="entry name" value="P-loop containing nucleotide triphosphate hydrolases"/>
    <property type="match status" value="1"/>
</dbReference>
<keyword evidence="6 8" id="KW-0067">ATP-binding</keyword>